<dbReference type="InterPro" id="IPR043502">
    <property type="entry name" value="DNA/RNA_pol_sf"/>
</dbReference>
<protein>
    <submittedName>
        <fullName evidence="1">Uncharacterized protein</fullName>
    </submittedName>
</protein>
<dbReference type="Gene3D" id="3.30.70.270">
    <property type="match status" value="1"/>
</dbReference>
<evidence type="ECO:0000313" key="1">
    <source>
        <dbReference type="EMBL" id="CAB4033869.1"/>
    </source>
</evidence>
<accession>A0A6S7LKS8</accession>
<proteinExistence type="predicted"/>
<dbReference type="Proteomes" id="UP001152795">
    <property type="component" value="Unassembled WGS sequence"/>
</dbReference>
<dbReference type="Gene3D" id="3.10.10.10">
    <property type="entry name" value="HIV Type 1 Reverse Transcriptase, subunit A, domain 1"/>
    <property type="match status" value="1"/>
</dbReference>
<dbReference type="AlphaFoldDB" id="A0A6S7LKS8"/>
<name>A0A6S7LKS8_PARCT</name>
<sequence>MTEANLKTKITLLQMATEKSDAILNGNKKRAIARHGESLKETIAVVNKLRLTVEAENISKETSAEEIEEWNKTVENTIEKADGMVEILEQWLDEQDARKEKIQLEEKAEREEIEREKQLQFVLKLHEDKVKLQSEIAPEVSVYTRGNDPSKKRDRRDTMTRHYYQTQQGKTEQSKWQTNARLFWQRKSYALIALVRHTERQNVGAQGHPVLTAHMEIQELSVDGKFNMEIELSKVHKPQLLMINNPNFKGLCETYTHLEGSSQETAGNLIRKLKLKKNELFEEYNAVIEEQLQKGIVEAAPEIPTGNVYYIPHKAVVKKEAESTKLRIVYDASAREDNTKPSLNDFKSRFNHVLLTSDLKKAFLQIRIKQEERDSLRFHWKEPDCDGIKVYRFTRALFGRTSSPFLLAGVLNQHLDAWEDRYPELVKELREGLYVDDLMTGGVTVEETGEKKVMAAELFEDATFSFHKWHSKAKELEGDSGTSVESEDIAKSYDPLGLVSPTVLVAKLLYRDICDSKISWDAQLPEPLLKRWKSWRSSLTEELTVPSQPRPLTPHRVLVTGIELHSFGDASSQGVCVAVYPVVHQVDEVTQGLVCAKSGIAKRNQTIPRLEFIAGHMAVNLVSNVETGKGDYRQFVANRVRKIQEHSQ</sequence>
<dbReference type="Pfam" id="PF05380">
    <property type="entry name" value="Peptidase_A17"/>
    <property type="match status" value="1"/>
</dbReference>
<dbReference type="PANTHER" id="PTHR47331">
    <property type="entry name" value="PHD-TYPE DOMAIN-CONTAINING PROTEIN"/>
    <property type="match status" value="1"/>
</dbReference>
<evidence type="ECO:0000313" key="2">
    <source>
        <dbReference type="Proteomes" id="UP001152795"/>
    </source>
</evidence>
<dbReference type="EMBL" id="CACRXK020019621">
    <property type="protein sequence ID" value="CAB4033869.1"/>
    <property type="molecule type" value="Genomic_DNA"/>
</dbReference>
<dbReference type="InterPro" id="IPR043128">
    <property type="entry name" value="Rev_trsase/Diguanyl_cyclase"/>
</dbReference>
<keyword evidence="2" id="KW-1185">Reference proteome</keyword>
<dbReference type="SUPFAM" id="SSF56672">
    <property type="entry name" value="DNA/RNA polymerases"/>
    <property type="match status" value="1"/>
</dbReference>
<comment type="caution">
    <text evidence="1">The sequence shown here is derived from an EMBL/GenBank/DDBJ whole genome shotgun (WGS) entry which is preliminary data.</text>
</comment>
<feature type="non-terminal residue" evidence="1">
    <location>
        <position position="648"/>
    </location>
</feature>
<gene>
    <name evidence="1" type="ORF">PACLA_8A072887</name>
</gene>
<dbReference type="PANTHER" id="PTHR47331:SF1">
    <property type="entry name" value="GAG-LIKE PROTEIN"/>
    <property type="match status" value="1"/>
</dbReference>
<dbReference type="InterPro" id="IPR008042">
    <property type="entry name" value="Retrotrans_Pao"/>
</dbReference>
<reference evidence="1" key="1">
    <citation type="submission" date="2020-04" db="EMBL/GenBank/DDBJ databases">
        <authorList>
            <person name="Alioto T."/>
            <person name="Alioto T."/>
            <person name="Gomez Garrido J."/>
        </authorList>
    </citation>
    <scope>NUCLEOTIDE SEQUENCE</scope>
    <source>
        <strain evidence="1">A484AB</strain>
    </source>
</reference>
<organism evidence="1 2">
    <name type="scientific">Paramuricea clavata</name>
    <name type="common">Red gorgonian</name>
    <name type="synonym">Violescent sea-whip</name>
    <dbReference type="NCBI Taxonomy" id="317549"/>
    <lineage>
        <taxon>Eukaryota</taxon>
        <taxon>Metazoa</taxon>
        <taxon>Cnidaria</taxon>
        <taxon>Anthozoa</taxon>
        <taxon>Octocorallia</taxon>
        <taxon>Malacalcyonacea</taxon>
        <taxon>Plexauridae</taxon>
        <taxon>Paramuricea</taxon>
    </lineage>
</organism>